<dbReference type="AlphaFoldDB" id="A0AAW0GBU9"/>
<feature type="compositionally biased region" description="Basic and acidic residues" evidence="1">
    <location>
        <begin position="55"/>
        <end position="101"/>
    </location>
</feature>
<feature type="region of interest" description="Disordered" evidence="1">
    <location>
        <begin position="18"/>
        <end position="221"/>
    </location>
</feature>
<protein>
    <submittedName>
        <fullName evidence="3">Uncharacterized protein</fullName>
    </submittedName>
</protein>
<keyword evidence="2" id="KW-0472">Membrane</keyword>
<dbReference type="InterPro" id="IPR013262">
    <property type="entry name" value="OMP_MIM1/TOM13_mt"/>
</dbReference>
<dbReference type="PANTHER" id="PTHR28241">
    <property type="entry name" value="MITOCHONDRIAL IMPORT PROTEIN 1"/>
    <property type="match status" value="1"/>
</dbReference>
<dbReference type="Proteomes" id="UP001385951">
    <property type="component" value="Unassembled WGS sequence"/>
</dbReference>
<dbReference type="GO" id="GO:0070096">
    <property type="term" value="P:mitochondrial outer membrane translocase complex assembly"/>
    <property type="evidence" value="ECO:0007669"/>
    <property type="project" value="TreeGrafter"/>
</dbReference>
<dbReference type="PANTHER" id="PTHR28241:SF1">
    <property type="entry name" value="MITOCHONDRIAL IMPORT PROTEIN 1"/>
    <property type="match status" value="1"/>
</dbReference>
<evidence type="ECO:0000313" key="4">
    <source>
        <dbReference type="Proteomes" id="UP001385951"/>
    </source>
</evidence>
<organism evidence="3 4">
    <name type="scientific">Cerrena zonata</name>
    <dbReference type="NCBI Taxonomy" id="2478898"/>
    <lineage>
        <taxon>Eukaryota</taxon>
        <taxon>Fungi</taxon>
        <taxon>Dikarya</taxon>
        <taxon>Basidiomycota</taxon>
        <taxon>Agaricomycotina</taxon>
        <taxon>Agaricomycetes</taxon>
        <taxon>Polyporales</taxon>
        <taxon>Cerrenaceae</taxon>
        <taxon>Cerrena</taxon>
    </lineage>
</organism>
<keyword evidence="2" id="KW-0812">Transmembrane</keyword>
<gene>
    <name evidence="3" type="ORF">QCA50_005948</name>
</gene>
<dbReference type="GO" id="GO:0045040">
    <property type="term" value="P:protein insertion into mitochondrial outer membrane"/>
    <property type="evidence" value="ECO:0007669"/>
    <property type="project" value="TreeGrafter"/>
</dbReference>
<feature type="compositionally biased region" description="Basic and acidic residues" evidence="1">
    <location>
        <begin position="150"/>
        <end position="169"/>
    </location>
</feature>
<evidence type="ECO:0000256" key="2">
    <source>
        <dbReference type="SAM" id="Phobius"/>
    </source>
</evidence>
<feature type="compositionally biased region" description="Basic residues" evidence="1">
    <location>
        <begin position="205"/>
        <end position="216"/>
    </location>
</feature>
<evidence type="ECO:0000256" key="1">
    <source>
        <dbReference type="SAM" id="MobiDB-lite"/>
    </source>
</evidence>
<comment type="caution">
    <text evidence="3">The sequence shown here is derived from an EMBL/GenBank/DDBJ whole genome shotgun (WGS) entry which is preliminary data.</text>
</comment>
<dbReference type="GO" id="GO:0005741">
    <property type="term" value="C:mitochondrial outer membrane"/>
    <property type="evidence" value="ECO:0007669"/>
    <property type="project" value="InterPro"/>
</dbReference>
<dbReference type="EMBL" id="JASBNA010000006">
    <property type="protein sequence ID" value="KAK7690846.1"/>
    <property type="molecule type" value="Genomic_DNA"/>
</dbReference>
<proteinExistence type="predicted"/>
<sequence>MAEQLDAREEELLQAALDNAFGPSSLPALPVVDPTPPQAVPKPSTGGPSSDSSEENWKTELEALEASWKEVSAKERAHAEVSRKKWEEIRAKEAKERKERGEPEEEEIVSPLDWIDAGGLVTSEGQTGKTKAELEAILPGSSRLSQPEPSSHDRDASEAESSKHEKWEELSSDVTSSYPSMSFPSDPHSPSSQHQAQLHPSHSEPHHHHLHQHGHHAHEESSPTFAIFDSRLSRKTRALALFSSLAINLLLPFVNGVMLGFGEIFARNVVGSWFGWKTPARPGSVAAGVGLGRGREKRQ</sequence>
<feature type="transmembrane region" description="Helical" evidence="2">
    <location>
        <begin position="238"/>
        <end position="261"/>
    </location>
</feature>
<feature type="compositionally biased region" description="Low complexity" evidence="1">
    <location>
        <begin position="179"/>
        <end position="200"/>
    </location>
</feature>
<keyword evidence="2" id="KW-1133">Transmembrane helix</keyword>
<accession>A0AAW0GBU9</accession>
<name>A0AAW0GBU9_9APHY</name>
<keyword evidence="4" id="KW-1185">Reference proteome</keyword>
<evidence type="ECO:0000313" key="3">
    <source>
        <dbReference type="EMBL" id="KAK7690846.1"/>
    </source>
</evidence>
<dbReference type="Pfam" id="PF08219">
    <property type="entry name" value="TOM13"/>
    <property type="match status" value="1"/>
</dbReference>
<reference evidence="3 4" key="1">
    <citation type="submission" date="2022-09" db="EMBL/GenBank/DDBJ databases">
        <authorList>
            <person name="Palmer J.M."/>
        </authorList>
    </citation>
    <scope>NUCLEOTIDE SEQUENCE [LARGE SCALE GENOMIC DNA]</scope>
    <source>
        <strain evidence="3 4">DSM 7382</strain>
    </source>
</reference>